<feature type="domain" description="Tyrosine-protein phosphatase" evidence="8">
    <location>
        <begin position="5"/>
        <end position="149"/>
    </location>
</feature>
<gene>
    <name evidence="10" type="ORF">PX52LOC_02167</name>
</gene>
<evidence type="ECO:0000256" key="3">
    <source>
        <dbReference type="ARBA" id="ARBA00022490"/>
    </source>
</evidence>
<evidence type="ECO:0000256" key="7">
    <source>
        <dbReference type="ARBA" id="ARBA00048336"/>
    </source>
</evidence>
<dbReference type="InterPro" id="IPR003595">
    <property type="entry name" value="Tyr_Pase_cat"/>
</dbReference>
<dbReference type="InterPro" id="IPR050561">
    <property type="entry name" value="PTP"/>
</dbReference>
<dbReference type="PROSITE" id="PS00383">
    <property type="entry name" value="TYR_PHOSPHATASE_1"/>
    <property type="match status" value="1"/>
</dbReference>
<keyword evidence="11" id="KW-1185">Reference proteome</keyword>
<dbReference type="EMBL" id="CP042425">
    <property type="protein sequence ID" value="QEL15252.1"/>
    <property type="molecule type" value="Genomic_DNA"/>
</dbReference>
<dbReference type="PROSITE" id="PS50054">
    <property type="entry name" value="TYR_PHOSPHATASE_DUAL"/>
    <property type="match status" value="1"/>
</dbReference>
<dbReference type="KEGG" id="lrs:PX52LOC_02167"/>
<dbReference type="Proteomes" id="UP000324974">
    <property type="component" value="Chromosome"/>
</dbReference>
<dbReference type="PRINTS" id="PR00700">
    <property type="entry name" value="PRTYPHPHTASE"/>
</dbReference>
<dbReference type="PROSITE" id="PS50056">
    <property type="entry name" value="TYR_PHOSPHATASE_2"/>
    <property type="match status" value="1"/>
</dbReference>
<dbReference type="PANTHER" id="PTHR23339">
    <property type="entry name" value="TYROSINE SPECIFIC PROTEIN PHOSPHATASE AND DUAL SPECIFICITY PROTEIN PHOSPHATASE"/>
    <property type="match status" value="1"/>
</dbReference>
<dbReference type="Pfam" id="PF22784">
    <property type="entry name" value="PTP-SAK"/>
    <property type="match status" value="1"/>
</dbReference>
<evidence type="ECO:0000256" key="6">
    <source>
        <dbReference type="ARBA" id="ARBA00047761"/>
    </source>
</evidence>
<dbReference type="RefSeq" id="WP_149110079.1">
    <property type="nucleotide sequence ID" value="NZ_CP042425.1"/>
</dbReference>
<dbReference type="InterPro" id="IPR000242">
    <property type="entry name" value="PTP_cat"/>
</dbReference>
<evidence type="ECO:0000259" key="9">
    <source>
        <dbReference type="PROSITE" id="PS50056"/>
    </source>
</evidence>
<dbReference type="GO" id="GO:0005829">
    <property type="term" value="C:cytosol"/>
    <property type="evidence" value="ECO:0007669"/>
    <property type="project" value="UniProtKB-SubCell"/>
</dbReference>
<dbReference type="InterPro" id="IPR020422">
    <property type="entry name" value="TYR_PHOSPHATASE_DUAL_dom"/>
</dbReference>
<evidence type="ECO:0000256" key="1">
    <source>
        <dbReference type="ARBA" id="ARBA00004514"/>
    </source>
</evidence>
<comment type="similarity">
    <text evidence="2">Belongs to the protein-tyrosine phosphatase family. Non-receptor class dual specificity subfamily.</text>
</comment>
<dbReference type="SMART" id="SM00195">
    <property type="entry name" value="DSPc"/>
    <property type="match status" value="1"/>
</dbReference>
<protein>
    <submittedName>
        <fullName evidence="10">Dual specificity protein phosphatase</fullName>
    </submittedName>
</protein>
<dbReference type="Gene3D" id="3.90.190.10">
    <property type="entry name" value="Protein tyrosine phosphatase superfamily"/>
    <property type="match status" value="1"/>
</dbReference>
<dbReference type="SMART" id="SM00404">
    <property type="entry name" value="PTPc_motif"/>
    <property type="match status" value="1"/>
</dbReference>
<sequence length="149" mass="16279">MPPPGFSWIDRPHVAALAFPDAAEDLLWLRRNGIEVLVSLTETPAPRQWVNDAGLMLVHVPVLDMAAPSLRQFETILDTIHRANKSGLGVAIHCAAGKGRTGTALAAYFVGQGLSAEDAIEKVRQLRQGSIETTDQIQALEEFEKKRRG</sequence>
<evidence type="ECO:0000259" key="8">
    <source>
        <dbReference type="PROSITE" id="PS50054"/>
    </source>
</evidence>
<organism evidence="10 11">
    <name type="scientific">Limnoglobus roseus</name>
    <dbReference type="NCBI Taxonomy" id="2598579"/>
    <lineage>
        <taxon>Bacteria</taxon>
        <taxon>Pseudomonadati</taxon>
        <taxon>Planctomycetota</taxon>
        <taxon>Planctomycetia</taxon>
        <taxon>Gemmatales</taxon>
        <taxon>Gemmataceae</taxon>
        <taxon>Limnoglobus</taxon>
    </lineage>
</organism>
<keyword evidence="3" id="KW-0963">Cytoplasm</keyword>
<dbReference type="OrthoDB" id="9806482at2"/>
<dbReference type="InterPro" id="IPR016130">
    <property type="entry name" value="Tyr_Pase_AS"/>
</dbReference>
<keyword evidence="5" id="KW-0904">Protein phosphatase</keyword>
<evidence type="ECO:0000256" key="5">
    <source>
        <dbReference type="ARBA" id="ARBA00022912"/>
    </source>
</evidence>
<dbReference type="FunFam" id="3.90.190.10:FF:000063">
    <property type="entry name" value="Dual specificity phosphatase 23"/>
    <property type="match status" value="1"/>
</dbReference>
<feature type="domain" description="Tyrosine specific protein phosphatases" evidence="9">
    <location>
        <begin position="71"/>
        <end position="138"/>
    </location>
</feature>
<evidence type="ECO:0000313" key="10">
    <source>
        <dbReference type="EMBL" id="QEL15252.1"/>
    </source>
</evidence>
<dbReference type="InterPro" id="IPR057023">
    <property type="entry name" value="PTP-SAK"/>
</dbReference>
<evidence type="ECO:0000313" key="11">
    <source>
        <dbReference type="Proteomes" id="UP000324974"/>
    </source>
</evidence>
<evidence type="ECO:0000256" key="2">
    <source>
        <dbReference type="ARBA" id="ARBA00008601"/>
    </source>
</evidence>
<evidence type="ECO:0000256" key="4">
    <source>
        <dbReference type="ARBA" id="ARBA00022801"/>
    </source>
</evidence>
<dbReference type="GO" id="GO:0004725">
    <property type="term" value="F:protein tyrosine phosphatase activity"/>
    <property type="evidence" value="ECO:0007669"/>
    <property type="project" value="InterPro"/>
</dbReference>
<accession>A0A5C1ABS6</accession>
<proteinExistence type="inferred from homology"/>
<comment type="catalytic activity">
    <reaction evidence="7">
        <text>O-phospho-L-threonyl-[protein] + H2O = L-threonyl-[protein] + phosphate</text>
        <dbReference type="Rhea" id="RHEA:47004"/>
        <dbReference type="Rhea" id="RHEA-COMP:11060"/>
        <dbReference type="Rhea" id="RHEA-COMP:11605"/>
        <dbReference type="ChEBI" id="CHEBI:15377"/>
        <dbReference type="ChEBI" id="CHEBI:30013"/>
        <dbReference type="ChEBI" id="CHEBI:43474"/>
        <dbReference type="ChEBI" id="CHEBI:61977"/>
        <dbReference type="EC" id="3.1.3.16"/>
    </reaction>
</comment>
<dbReference type="AlphaFoldDB" id="A0A5C1ABS6"/>
<comment type="catalytic activity">
    <reaction evidence="6">
        <text>O-phospho-L-seryl-[protein] + H2O = L-seryl-[protein] + phosphate</text>
        <dbReference type="Rhea" id="RHEA:20629"/>
        <dbReference type="Rhea" id="RHEA-COMP:9863"/>
        <dbReference type="Rhea" id="RHEA-COMP:11604"/>
        <dbReference type="ChEBI" id="CHEBI:15377"/>
        <dbReference type="ChEBI" id="CHEBI:29999"/>
        <dbReference type="ChEBI" id="CHEBI:43474"/>
        <dbReference type="ChEBI" id="CHEBI:83421"/>
        <dbReference type="EC" id="3.1.3.16"/>
    </reaction>
</comment>
<dbReference type="InterPro" id="IPR000387">
    <property type="entry name" value="Tyr_Pase_dom"/>
</dbReference>
<reference evidence="11" key="1">
    <citation type="submission" date="2019-08" db="EMBL/GenBank/DDBJ databases">
        <title>Limnoglobus roseus gen. nov., sp. nov., a novel freshwater planctomycete with a giant genome from the family Gemmataceae.</title>
        <authorList>
            <person name="Kulichevskaya I.S."/>
            <person name="Naumoff D.G."/>
            <person name="Miroshnikov K."/>
            <person name="Ivanova A."/>
            <person name="Philippov D.A."/>
            <person name="Hakobyan A."/>
            <person name="Rijpstra I.C."/>
            <person name="Sinninghe Damste J.S."/>
            <person name="Liesack W."/>
            <person name="Dedysh S.N."/>
        </authorList>
    </citation>
    <scope>NUCLEOTIDE SEQUENCE [LARGE SCALE GENOMIC DNA]</scope>
    <source>
        <strain evidence="11">PX52</strain>
    </source>
</reference>
<comment type="subcellular location">
    <subcellularLocation>
        <location evidence="1">Cytoplasm</location>
        <location evidence="1">Cytosol</location>
    </subcellularLocation>
</comment>
<dbReference type="InterPro" id="IPR029021">
    <property type="entry name" value="Prot-tyrosine_phosphatase-like"/>
</dbReference>
<name>A0A5C1ABS6_9BACT</name>
<dbReference type="GO" id="GO:0004722">
    <property type="term" value="F:protein serine/threonine phosphatase activity"/>
    <property type="evidence" value="ECO:0007669"/>
    <property type="project" value="UniProtKB-EC"/>
</dbReference>
<dbReference type="SUPFAM" id="SSF52799">
    <property type="entry name" value="(Phosphotyrosine protein) phosphatases II"/>
    <property type="match status" value="1"/>
</dbReference>
<keyword evidence="4" id="KW-0378">Hydrolase</keyword>